<sequence>MDCSIVIPHRDRLSALSATLISLARQVTSRRFEVIVVDDGSVEPPDRLFMSQFSVPNFVFINQERQGISAARNIGWTRAAGRIVIFLDCDQMTKPDFVENSCLPFDKSNEDIVQFGERNFLPDSADLAEEAPWLRPTRPDERFRVFKALSCNMASIKIGWHLCYGHNIAVRRETLVAAGGFDEDFTGWGLEDCEFAFRLVSRGCKLVFNPGIAAYHQHHATLDKQSRFERWSANLRVFEEKHPCAEVKLQYILREYFDPKSTTKDWVRCILAMEFAARVQTGCAQSTKSSYVLTNPSIAQIAEAVEVFPDYHILAMVPRRDFLKVVAVQLDPMFQQVGVHVLDDL</sequence>
<geneLocation type="plasmid" evidence="4">
    <name>pC6.5b</name>
</geneLocation>
<dbReference type="Gene3D" id="3.90.550.10">
    <property type="entry name" value="Spore Coat Polysaccharide Biosynthesis Protein SpsA, Chain A"/>
    <property type="match status" value="1"/>
</dbReference>
<evidence type="ECO:0000256" key="1">
    <source>
        <dbReference type="ARBA" id="ARBA00022679"/>
    </source>
</evidence>
<dbReference type="SUPFAM" id="SSF53448">
    <property type="entry name" value="Nucleotide-diphospho-sugar transferases"/>
    <property type="match status" value="1"/>
</dbReference>
<evidence type="ECO:0000313" key="4">
    <source>
        <dbReference type="EMBL" id="QCL10261.1"/>
    </source>
</evidence>
<dbReference type="InterPro" id="IPR029044">
    <property type="entry name" value="Nucleotide-diphossugar_trans"/>
</dbReference>
<protein>
    <submittedName>
        <fullName evidence="4">Glycosyl transferase 2 family protein</fullName>
    </submittedName>
</protein>
<dbReference type="PANTHER" id="PTHR43685">
    <property type="entry name" value="GLYCOSYLTRANSFERASE"/>
    <property type="match status" value="1"/>
</dbReference>
<dbReference type="AlphaFoldDB" id="A0A7S4ZVB5"/>
<gene>
    <name evidence="4" type="ORF">pC6.5b_367</name>
</gene>
<dbReference type="GO" id="GO:0016740">
    <property type="term" value="F:transferase activity"/>
    <property type="evidence" value="ECO:0007669"/>
    <property type="project" value="UniProtKB-KW"/>
</dbReference>
<reference evidence="4" key="1">
    <citation type="submission" date="2018-12" db="EMBL/GenBank/DDBJ databases">
        <title>Three Rhizobium rhizogenes strains isolated from the same crown gall tumor carry diverse plasmids.</title>
        <authorList>
            <person name="Pulawska J."/>
            <person name="Kuzmanovic N."/>
        </authorList>
    </citation>
    <scope>NUCLEOTIDE SEQUENCE</scope>
    <source>
        <strain evidence="4">C6.5</strain>
        <plasmid evidence="4">pC6.5b</plasmid>
    </source>
</reference>
<name>A0A7S4ZVB5_RHIRH</name>
<dbReference type="InterPro" id="IPR027791">
    <property type="entry name" value="Galactosyl_T_C"/>
</dbReference>
<dbReference type="EMBL" id="MK318987">
    <property type="protein sequence ID" value="QCL10261.1"/>
    <property type="molecule type" value="Genomic_DNA"/>
</dbReference>
<dbReference type="PANTHER" id="PTHR43685:SF2">
    <property type="entry name" value="GLYCOSYLTRANSFERASE 2-LIKE DOMAIN-CONTAINING PROTEIN"/>
    <property type="match status" value="1"/>
</dbReference>
<organism evidence="4">
    <name type="scientific">Rhizobium rhizogenes</name>
    <name type="common">Agrobacterium rhizogenes</name>
    <dbReference type="NCBI Taxonomy" id="359"/>
    <lineage>
        <taxon>Bacteria</taxon>
        <taxon>Pseudomonadati</taxon>
        <taxon>Pseudomonadota</taxon>
        <taxon>Alphaproteobacteria</taxon>
        <taxon>Hyphomicrobiales</taxon>
        <taxon>Rhizobiaceae</taxon>
        <taxon>Rhizobium/Agrobacterium group</taxon>
        <taxon>Rhizobium</taxon>
    </lineage>
</organism>
<dbReference type="InterPro" id="IPR050834">
    <property type="entry name" value="Glycosyltransf_2"/>
</dbReference>
<keyword evidence="1 4" id="KW-0808">Transferase</keyword>
<keyword evidence="4" id="KW-0614">Plasmid</keyword>
<evidence type="ECO:0000259" key="3">
    <source>
        <dbReference type="Pfam" id="PF02709"/>
    </source>
</evidence>
<evidence type="ECO:0000259" key="2">
    <source>
        <dbReference type="Pfam" id="PF00535"/>
    </source>
</evidence>
<feature type="domain" description="Glycosyltransferase 2-like" evidence="2">
    <location>
        <begin position="4"/>
        <end position="120"/>
    </location>
</feature>
<dbReference type="InterPro" id="IPR001173">
    <property type="entry name" value="Glyco_trans_2-like"/>
</dbReference>
<dbReference type="Pfam" id="PF02709">
    <property type="entry name" value="Glyco_transf_7C"/>
    <property type="match status" value="1"/>
</dbReference>
<proteinExistence type="predicted"/>
<dbReference type="RefSeq" id="WP_174048987.1">
    <property type="nucleotide sequence ID" value="NZ_MK318987.1"/>
</dbReference>
<dbReference type="Pfam" id="PF00535">
    <property type="entry name" value="Glycos_transf_2"/>
    <property type="match status" value="1"/>
</dbReference>
<feature type="domain" description="Galactosyltransferase C-terminal" evidence="3">
    <location>
        <begin position="154"/>
        <end position="214"/>
    </location>
</feature>
<accession>A0A7S4ZVB5</accession>